<dbReference type="PANTHER" id="PTHR21342:SF1">
    <property type="entry name" value="PHOSPHOPANTETHEINE ADENYLYLTRANSFERASE"/>
    <property type="match status" value="1"/>
</dbReference>
<sequence>MTVAIYPGSFDPITNGHLDIILRAASVYDEVLVTVMSNNAKKPMFSLSKRVELIEKVTQNLTNVTVASHSGLLVDFANEKNAKVIIKGLRAVSDFEYEFQMALMNRKLNKNIETMFLMTQSQYSYLSSSVVKEVARLGGCIKELVPEVIEHEIVRGIKKE</sequence>
<dbReference type="NCBIfam" id="TIGR01510">
    <property type="entry name" value="coaD_prev_kdtB"/>
    <property type="match status" value="1"/>
</dbReference>
<evidence type="ECO:0000256" key="3">
    <source>
        <dbReference type="ARBA" id="ARBA00022695"/>
    </source>
</evidence>
<dbReference type="RefSeq" id="WP_093313533.1">
    <property type="nucleotide sequence ID" value="NZ_FNPV01000005.1"/>
</dbReference>
<proteinExistence type="inferred from homology"/>
<keyword evidence="5 9" id="KW-0067">ATP-binding</keyword>
<comment type="cofactor">
    <cofactor evidence="9">
        <name>Mg(2+)</name>
        <dbReference type="ChEBI" id="CHEBI:18420"/>
    </cofactor>
</comment>
<keyword evidence="3 9" id="KW-0548">Nucleotidyltransferase</keyword>
<dbReference type="UniPathway" id="UPA00241">
    <property type="reaction ID" value="UER00355"/>
</dbReference>
<evidence type="ECO:0000256" key="4">
    <source>
        <dbReference type="ARBA" id="ARBA00022741"/>
    </source>
</evidence>
<feature type="binding site" evidence="9">
    <location>
        <position position="73"/>
    </location>
    <ligand>
        <name>substrate</name>
    </ligand>
</feature>
<comment type="pathway">
    <text evidence="9">Cofactor biosynthesis; coenzyme A biosynthesis; CoA from (R)-pantothenate: step 4/5.</text>
</comment>
<dbReference type="Gene3D" id="3.40.50.620">
    <property type="entry name" value="HUPs"/>
    <property type="match status" value="1"/>
</dbReference>
<dbReference type="GO" id="GO:0005524">
    <property type="term" value="F:ATP binding"/>
    <property type="evidence" value="ECO:0007669"/>
    <property type="project" value="UniProtKB-KW"/>
</dbReference>
<evidence type="ECO:0000313" key="12">
    <source>
        <dbReference type="Proteomes" id="UP000199230"/>
    </source>
</evidence>
<dbReference type="STRING" id="159292.SAMN05192546_105291"/>
<evidence type="ECO:0000256" key="7">
    <source>
        <dbReference type="ARBA" id="ARBA00022993"/>
    </source>
</evidence>
<dbReference type="EMBL" id="FNPV01000005">
    <property type="protein sequence ID" value="SDY92361.1"/>
    <property type="molecule type" value="Genomic_DNA"/>
</dbReference>
<dbReference type="CDD" id="cd02163">
    <property type="entry name" value="PPAT"/>
    <property type="match status" value="1"/>
</dbReference>
<feature type="binding site" evidence="9">
    <location>
        <position position="41"/>
    </location>
    <ligand>
        <name>substrate</name>
    </ligand>
</feature>
<feature type="binding site" evidence="9">
    <location>
        <begin position="88"/>
        <end position="90"/>
    </location>
    <ligand>
        <name>ATP</name>
        <dbReference type="ChEBI" id="CHEBI:30616"/>
    </ligand>
</feature>
<keyword evidence="6 9" id="KW-0460">Magnesium</keyword>
<feature type="binding site" evidence="9">
    <location>
        <begin position="9"/>
        <end position="10"/>
    </location>
    <ligand>
        <name>ATP</name>
        <dbReference type="ChEBI" id="CHEBI:30616"/>
    </ligand>
</feature>
<feature type="binding site" evidence="9">
    <location>
        <position position="9"/>
    </location>
    <ligand>
        <name>substrate</name>
    </ligand>
</feature>
<feature type="binding site" evidence="9">
    <location>
        <position position="87"/>
    </location>
    <ligand>
        <name>substrate</name>
    </ligand>
</feature>
<keyword evidence="4 9" id="KW-0547">Nucleotide-binding</keyword>
<protein>
    <recommendedName>
        <fullName evidence="9">Phosphopantetheine adenylyltransferase</fullName>
        <ecNumber evidence="9">2.7.7.3</ecNumber>
    </recommendedName>
    <alternativeName>
        <fullName evidence="9">Dephospho-CoA pyrophosphorylase</fullName>
    </alternativeName>
    <alternativeName>
        <fullName evidence="9">Pantetheine-phosphate adenylyltransferase</fullName>
        <shortName evidence="9">PPAT</shortName>
    </alternativeName>
</protein>
<dbReference type="SUPFAM" id="SSF52374">
    <property type="entry name" value="Nucleotidylyl transferase"/>
    <property type="match status" value="1"/>
</dbReference>
<dbReference type="InterPro" id="IPR001980">
    <property type="entry name" value="PPAT"/>
</dbReference>
<dbReference type="PANTHER" id="PTHR21342">
    <property type="entry name" value="PHOSPHOPANTETHEINE ADENYLYLTRANSFERASE"/>
    <property type="match status" value="1"/>
</dbReference>
<dbReference type="GO" id="GO:0004595">
    <property type="term" value="F:pantetheine-phosphate adenylyltransferase activity"/>
    <property type="evidence" value="ECO:0007669"/>
    <property type="project" value="UniProtKB-UniRule"/>
</dbReference>
<evidence type="ECO:0000256" key="5">
    <source>
        <dbReference type="ARBA" id="ARBA00022840"/>
    </source>
</evidence>
<dbReference type="AlphaFoldDB" id="A0A1H3NTW4"/>
<gene>
    <name evidence="9" type="primary">coaD</name>
    <name evidence="11" type="ORF">SAMN05192546_105291</name>
</gene>
<comment type="similarity">
    <text evidence="9">Belongs to the bacterial CoaD family.</text>
</comment>
<keyword evidence="2 9" id="KW-0808">Transferase</keyword>
<dbReference type="NCBIfam" id="TIGR00125">
    <property type="entry name" value="cyt_tran_rel"/>
    <property type="match status" value="1"/>
</dbReference>
<dbReference type="GO" id="GO:0005737">
    <property type="term" value="C:cytoplasm"/>
    <property type="evidence" value="ECO:0007669"/>
    <property type="project" value="UniProtKB-SubCell"/>
</dbReference>
<evidence type="ECO:0000313" key="11">
    <source>
        <dbReference type="EMBL" id="SDY92361.1"/>
    </source>
</evidence>
<evidence type="ECO:0000256" key="9">
    <source>
        <dbReference type="HAMAP-Rule" id="MF_00151"/>
    </source>
</evidence>
<reference evidence="11 12" key="1">
    <citation type="submission" date="2016-10" db="EMBL/GenBank/DDBJ databases">
        <authorList>
            <person name="de Groot N.N."/>
        </authorList>
    </citation>
    <scope>NUCLEOTIDE SEQUENCE [LARGE SCALE GENOMIC DNA]</scope>
    <source>
        <strain evidence="11 12">APO</strain>
    </source>
</reference>
<dbReference type="Pfam" id="PF01467">
    <property type="entry name" value="CTP_transf_like"/>
    <property type="match status" value="1"/>
</dbReference>
<keyword evidence="1 9" id="KW-0963">Cytoplasm</keyword>
<dbReference type="HAMAP" id="MF_00151">
    <property type="entry name" value="PPAT_bact"/>
    <property type="match status" value="1"/>
</dbReference>
<comment type="subcellular location">
    <subcellularLocation>
        <location evidence="9">Cytoplasm</location>
    </subcellularLocation>
</comment>
<dbReference type="OrthoDB" id="9806661at2"/>
<evidence type="ECO:0000256" key="6">
    <source>
        <dbReference type="ARBA" id="ARBA00022842"/>
    </source>
</evidence>
<dbReference type="PRINTS" id="PR01020">
    <property type="entry name" value="LPSBIOSNTHSS"/>
</dbReference>
<dbReference type="EC" id="2.7.7.3" evidence="9"/>
<feature type="binding site" evidence="9">
    <location>
        <position position="17"/>
    </location>
    <ligand>
        <name>ATP</name>
        <dbReference type="ChEBI" id="CHEBI:30616"/>
    </ligand>
</feature>
<evidence type="ECO:0000259" key="10">
    <source>
        <dbReference type="Pfam" id="PF01467"/>
    </source>
</evidence>
<dbReference type="Proteomes" id="UP000199230">
    <property type="component" value="Unassembled WGS sequence"/>
</dbReference>
<feature type="domain" description="Cytidyltransferase-like" evidence="10">
    <location>
        <begin position="5"/>
        <end position="133"/>
    </location>
</feature>
<feature type="binding site" evidence="9">
    <location>
        <begin position="123"/>
        <end position="129"/>
    </location>
    <ligand>
        <name>ATP</name>
        <dbReference type="ChEBI" id="CHEBI:30616"/>
    </ligand>
</feature>
<comment type="subunit">
    <text evidence="9">Homohexamer.</text>
</comment>
<dbReference type="GO" id="GO:0015937">
    <property type="term" value="P:coenzyme A biosynthetic process"/>
    <property type="evidence" value="ECO:0007669"/>
    <property type="project" value="UniProtKB-UniRule"/>
</dbReference>
<keyword evidence="7 9" id="KW-0173">Coenzyme A biosynthesis</keyword>
<dbReference type="InterPro" id="IPR004821">
    <property type="entry name" value="Cyt_trans-like"/>
</dbReference>
<keyword evidence="12" id="KW-1185">Reference proteome</keyword>
<evidence type="ECO:0000256" key="2">
    <source>
        <dbReference type="ARBA" id="ARBA00022679"/>
    </source>
</evidence>
<feature type="binding site" evidence="9">
    <location>
        <position position="98"/>
    </location>
    <ligand>
        <name>ATP</name>
        <dbReference type="ChEBI" id="CHEBI:30616"/>
    </ligand>
</feature>
<organism evidence="11 12">
    <name type="scientific">Tindallia californiensis</name>
    <dbReference type="NCBI Taxonomy" id="159292"/>
    <lineage>
        <taxon>Bacteria</taxon>
        <taxon>Bacillati</taxon>
        <taxon>Bacillota</taxon>
        <taxon>Clostridia</taxon>
        <taxon>Peptostreptococcales</taxon>
        <taxon>Tindalliaceae</taxon>
        <taxon>Tindallia</taxon>
    </lineage>
</organism>
<dbReference type="InterPro" id="IPR014729">
    <property type="entry name" value="Rossmann-like_a/b/a_fold"/>
</dbReference>
<evidence type="ECO:0000256" key="1">
    <source>
        <dbReference type="ARBA" id="ARBA00022490"/>
    </source>
</evidence>
<comment type="function">
    <text evidence="9">Reversibly transfers an adenylyl group from ATP to 4'-phosphopantetheine, yielding dephospho-CoA (dPCoA) and pyrophosphate.</text>
</comment>
<comment type="catalytic activity">
    <reaction evidence="8 9">
        <text>(R)-4'-phosphopantetheine + ATP + H(+) = 3'-dephospho-CoA + diphosphate</text>
        <dbReference type="Rhea" id="RHEA:19801"/>
        <dbReference type="ChEBI" id="CHEBI:15378"/>
        <dbReference type="ChEBI" id="CHEBI:30616"/>
        <dbReference type="ChEBI" id="CHEBI:33019"/>
        <dbReference type="ChEBI" id="CHEBI:57328"/>
        <dbReference type="ChEBI" id="CHEBI:61723"/>
        <dbReference type="EC" id="2.7.7.3"/>
    </reaction>
</comment>
<accession>A0A1H3NTW4</accession>
<evidence type="ECO:0000256" key="8">
    <source>
        <dbReference type="ARBA" id="ARBA00029346"/>
    </source>
</evidence>
<feature type="site" description="Transition state stabilizer" evidence="9">
    <location>
        <position position="17"/>
    </location>
</feature>
<name>A0A1H3NTW4_9FIRM</name>